<organism evidence="1 2">
    <name type="scientific">Plasmopara halstedii</name>
    <name type="common">Downy mildew of sunflower</name>
    <dbReference type="NCBI Taxonomy" id="4781"/>
    <lineage>
        <taxon>Eukaryota</taxon>
        <taxon>Sar</taxon>
        <taxon>Stramenopiles</taxon>
        <taxon>Oomycota</taxon>
        <taxon>Peronosporomycetes</taxon>
        <taxon>Peronosporales</taxon>
        <taxon>Peronosporaceae</taxon>
        <taxon>Plasmopara</taxon>
    </lineage>
</organism>
<evidence type="ECO:0000313" key="1">
    <source>
        <dbReference type="EMBL" id="CEG39600.1"/>
    </source>
</evidence>
<dbReference type="AlphaFoldDB" id="A0A0P1AF25"/>
<reference evidence="2" key="1">
    <citation type="submission" date="2014-09" db="EMBL/GenBank/DDBJ databases">
        <authorList>
            <person name="Sharma Rahul"/>
            <person name="Thines Marco"/>
        </authorList>
    </citation>
    <scope>NUCLEOTIDE SEQUENCE [LARGE SCALE GENOMIC DNA]</scope>
</reference>
<dbReference type="RefSeq" id="XP_024575969.1">
    <property type="nucleotide sequence ID" value="XM_024725165.1"/>
</dbReference>
<keyword evidence="2" id="KW-1185">Reference proteome</keyword>
<accession>A0A0P1AF25</accession>
<dbReference type="EMBL" id="CCYD01000428">
    <property type="protein sequence ID" value="CEG39600.1"/>
    <property type="molecule type" value="Genomic_DNA"/>
</dbReference>
<dbReference type="Proteomes" id="UP000054928">
    <property type="component" value="Unassembled WGS sequence"/>
</dbReference>
<sequence length="66" mass="7370">MRPWLTRRLLPGLPAQIRATTNISNCTLAVVRNIADNLGLSYCNKILTYSPTYSLILVSSTFITKN</sequence>
<name>A0A0P1AF25_PLAHL</name>
<evidence type="ECO:0000313" key="2">
    <source>
        <dbReference type="Proteomes" id="UP000054928"/>
    </source>
</evidence>
<protein>
    <submittedName>
        <fullName evidence="1">Uncharacterized protein</fullName>
    </submittedName>
</protein>
<dbReference type="GeneID" id="36404893"/>
<proteinExistence type="predicted"/>